<keyword evidence="2 3" id="KW-0732">Signal</keyword>
<evidence type="ECO:0000256" key="3">
    <source>
        <dbReference type="SAM" id="SignalP"/>
    </source>
</evidence>
<dbReference type="Pfam" id="PF13458">
    <property type="entry name" value="Peripla_BP_6"/>
    <property type="match status" value="1"/>
</dbReference>
<dbReference type="AlphaFoldDB" id="A0A6B1DVQ0"/>
<dbReference type="InterPro" id="IPR028081">
    <property type="entry name" value="Leu-bd"/>
</dbReference>
<dbReference type="SUPFAM" id="SSF53822">
    <property type="entry name" value="Periplasmic binding protein-like I"/>
    <property type="match status" value="1"/>
</dbReference>
<accession>A0A6B1DVQ0</accession>
<dbReference type="CDD" id="cd06342">
    <property type="entry name" value="PBP1_ABC_LIVBP-like"/>
    <property type="match status" value="1"/>
</dbReference>
<comment type="caution">
    <text evidence="5">The sequence shown here is derived from an EMBL/GenBank/DDBJ whole genome shotgun (WGS) entry which is preliminary data.</text>
</comment>
<dbReference type="InterPro" id="IPR028082">
    <property type="entry name" value="Peripla_BP_I"/>
</dbReference>
<organism evidence="5">
    <name type="scientific">Caldilineaceae bacterium SB0662_bin_9</name>
    <dbReference type="NCBI Taxonomy" id="2605258"/>
    <lineage>
        <taxon>Bacteria</taxon>
        <taxon>Bacillati</taxon>
        <taxon>Chloroflexota</taxon>
        <taxon>Caldilineae</taxon>
        <taxon>Caldilineales</taxon>
        <taxon>Caldilineaceae</taxon>
    </lineage>
</organism>
<feature type="domain" description="Leucine-binding protein" evidence="4">
    <location>
        <begin position="52"/>
        <end position="384"/>
    </location>
</feature>
<dbReference type="Gene3D" id="3.40.50.2300">
    <property type="match status" value="2"/>
</dbReference>
<name>A0A6B1DVQ0_9CHLR</name>
<dbReference type="PANTHER" id="PTHR30483:SF6">
    <property type="entry name" value="PERIPLASMIC BINDING PROTEIN OF ABC TRANSPORTER FOR NATURAL AMINO ACIDS"/>
    <property type="match status" value="1"/>
</dbReference>
<dbReference type="PROSITE" id="PS51257">
    <property type="entry name" value="PROKAR_LIPOPROTEIN"/>
    <property type="match status" value="1"/>
</dbReference>
<proteinExistence type="inferred from homology"/>
<reference evidence="5" key="1">
    <citation type="submission" date="2019-09" db="EMBL/GenBank/DDBJ databases">
        <title>Characterisation of the sponge microbiome using genome-centric metagenomics.</title>
        <authorList>
            <person name="Engelberts J.P."/>
            <person name="Robbins S.J."/>
            <person name="De Goeij J.M."/>
            <person name="Aranda M."/>
            <person name="Bell S.C."/>
            <person name="Webster N.S."/>
        </authorList>
    </citation>
    <scope>NUCLEOTIDE SEQUENCE</scope>
    <source>
        <strain evidence="5">SB0662_bin_9</strain>
    </source>
</reference>
<dbReference type="EMBL" id="VXPY01000062">
    <property type="protein sequence ID" value="MYD90454.1"/>
    <property type="molecule type" value="Genomic_DNA"/>
</dbReference>
<dbReference type="InterPro" id="IPR051010">
    <property type="entry name" value="BCAA_transport"/>
</dbReference>
<sequence length="416" mass="43778">MTSLRICLWLVLLALWTLLTAGCTALPEGTGSQDALTCTDELGCVAVAADEPVTIGSMVVLSGPNANLGQDAANAIAIALAEFGEIHGHPMNLISEDSLCSAEGGQTAATRLMANPAVVGVLGTSCSSAATAAIPIVTSAGRSMIAASTTSPSLTNPDRDTGGVWQHGYYRTAHNDRMLGRLAAEYAFNQLGARTLATIHDGSIYADLNQAMTAASFKELGGEVVFQGAVNVGDLDMRPVLIEVATHEPDVLLFPIFQPEGNLLVAQARDIPGLENTELMGGNALFSEDFLPNTGEAAVGMYMTGPRIVSARYDELRRKYVEMHGIPPTSGYHAHMYDAVRMLLHAITVSTQVDADGNLLIGLQGIRDHLDSLEQFDGITGALTCSETGDCATGDALAMFHIQDLDNWPPAVAPQP</sequence>
<protein>
    <submittedName>
        <fullName evidence="5">ABC transporter substrate-binding protein</fullName>
    </submittedName>
</protein>
<comment type="similarity">
    <text evidence="1">Belongs to the leucine-binding protein family.</text>
</comment>
<dbReference type="PANTHER" id="PTHR30483">
    <property type="entry name" value="LEUCINE-SPECIFIC-BINDING PROTEIN"/>
    <property type="match status" value="1"/>
</dbReference>
<evidence type="ECO:0000256" key="2">
    <source>
        <dbReference type="ARBA" id="ARBA00022729"/>
    </source>
</evidence>
<gene>
    <name evidence="5" type="ORF">F4Y08_09000</name>
</gene>
<evidence type="ECO:0000259" key="4">
    <source>
        <dbReference type="Pfam" id="PF13458"/>
    </source>
</evidence>
<feature type="signal peptide" evidence="3">
    <location>
        <begin position="1"/>
        <end position="25"/>
    </location>
</feature>
<evidence type="ECO:0000256" key="1">
    <source>
        <dbReference type="ARBA" id="ARBA00010062"/>
    </source>
</evidence>
<evidence type="ECO:0000313" key="5">
    <source>
        <dbReference type="EMBL" id="MYD90454.1"/>
    </source>
</evidence>
<feature type="chain" id="PRO_5025462602" evidence="3">
    <location>
        <begin position="26"/>
        <end position="416"/>
    </location>
</feature>